<evidence type="ECO:0000256" key="1">
    <source>
        <dbReference type="SAM" id="MobiDB-lite"/>
    </source>
</evidence>
<dbReference type="Proteomes" id="UP000003843">
    <property type="component" value="Unassembled WGS sequence"/>
</dbReference>
<protein>
    <submittedName>
        <fullName evidence="2">Uncharacterized protein</fullName>
    </submittedName>
</protein>
<feature type="region of interest" description="Disordered" evidence="1">
    <location>
        <begin position="24"/>
        <end position="46"/>
    </location>
</feature>
<comment type="caution">
    <text evidence="2">The sequence shown here is derived from an EMBL/GenBank/DDBJ whole genome shotgun (WGS) entry which is preliminary data.</text>
</comment>
<dbReference type="AlphaFoldDB" id="D0W7P6"/>
<reference evidence="2 3" key="1">
    <citation type="submission" date="2009-10" db="EMBL/GenBank/DDBJ databases">
        <authorList>
            <person name="Weinstock G."/>
            <person name="Sodergren E."/>
            <person name="Clifton S."/>
            <person name="Fulton L."/>
            <person name="Fulton B."/>
            <person name="Courtney L."/>
            <person name="Fronick C."/>
            <person name="Harrison M."/>
            <person name="Strong C."/>
            <person name="Farmer C."/>
            <person name="Delahaunty K."/>
            <person name="Markovic C."/>
            <person name="Hall O."/>
            <person name="Minx P."/>
            <person name="Tomlinson C."/>
            <person name="Mitreva M."/>
            <person name="Nelson J."/>
            <person name="Hou S."/>
            <person name="Wollam A."/>
            <person name="Pepin K.H."/>
            <person name="Johnson M."/>
            <person name="Bhonagiri V."/>
            <person name="Nash W.E."/>
            <person name="Warren W."/>
            <person name="Chinwalla A."/>
            <person name="Mardis E.R."/>
            <person name="Wilson R.K."/>
        </authorList>
    </citation>
    <scope>NUCLEOTIDE SEQUENCE [LARGE SCALE GENOMIC DNA]</scope>
    <source>
        <strain evidence="2 3">ATCC 23970</strain>
    </source>
</reference>
<organism evidence="2 3">
    <name type="scientific">Neisseria lactamica ATCC 23970</name>
    <dbReference type="NCBI Taxonomy" id="546265"/>
    <lineage>
        <taxon>Bacteria</taxon>
        <taxon>Pseudomonadati</taxon>
        <taxon>Pseudomonadota</taxon>
        <taxon>Betaproteobacteria</taxon>
        <taxon>Neisseriales</taxon>
        <taxon>Neisseriaceae</taxon>
        <taxon>Neisseria</taxon>
    </lineage>
</organism>
<gene>
    <name evidence="2" type="ORF">NEILACOT_03546</name>
</gene>
<sequence>MVLATWQTMSMAEEMMERLVPKPLANEPATEHTLLTAEQTEDQKPI</sequence>
<evidence type="ECO:0000313" key="3">
    <source>
        <dbReference type="Proteomes" id="UP000003843"/>
    </source>
</evidence>
<evidence type="ECO:0000313" key="2">
    <source>
        <dbReference type="EMBL" id="EEZ76431.1"/>
    </source>
</evidence>
<accession>D0W7P6</accession>
<dbReference type="EMBL" id="ACEQ02000005">
    <property type="protein sequence ID" value="EEZ76431.1"/>
    <property type="molecule type" value="Genomic_DNA"/>
</dbReference>
<proteinExistence type="predicted"/>
<name>D0W7P6_NEILA</name>